<sequence>MLKYDAHARRVYSHVRWQEVLVRHEYHEDELGIAIEILRQDRNIKPETILSWVARAWGVGSTLLLVAFMFGGQEHFRPTASEALALLFFPGGVILGFALAWWRELFGGLITVVSLALFHLYIFAGSGQFWLGPYFLLFAAPGFLYIVSALLASHRGRQRAPTADAAR</sequence>
<feature type="transmembrane region" description="Helical" evidence="1">
    <location>
        <begin position="106"/>
        <end position="124"/>
    </location>
</feature>
<feature type="domain" description="DUF7670" evidence="2">
    <location>
        <begin position="45"/>
        <end position="156"/>
    </location>
</feature>
<evidence type="ECO:0000259" key="2">
    <source>
        <dbReference type="Pfam" id="PF24709"/>
    </source>
</evidence>
<dbReference type="EMBL" id="CP036339">
    <property type="protein sequence ID" value="QDT73483.1"/>
    <property type="molecule type" value="Genomic_DNA"/>
</dbReference>
<feature type="transmembrane region" description="Helical" evidence="1">
    <location>
        <begin position="83"/>
        <end position="101"/>
    </location>
</feature>
<evidence type="ECO:0000313" key="4">
    <source>
        <dbReference type="Proteomes" id="UP000317909"/>
    </source>
</evidence>
<feature type="transmembrane region" description="Helical" evidence="1">
    <location>
        <begin position="49"/>
        <end position="71"/>
    </location>
</feature>
<evidence type="ECO:0000256" key="1">
    <source>
        <dbReference type="SAM" id="Phobius"/>
    </source>
</evidence>
<dbReference type="Proteomes" id="UP000317909">
    <property type="component" value="Chromosome"/>
</dbReference>
<gene>
    <name evidence="3" type="ORF">I41_26720</name>
</gene>
<keyword evidence="1" id="KW-1133">Transmembrane helix</keyword>
<feature type="transmembrane region" description="Helical" evidence="1">
    <location>
        <begin position="130"/>
        <end position="152"/>
    </location>
</feature>
<proteinExistence type="predicted"/>
<keyword evidence="1" id="KW-0812">Transmembrane</keyword>
<keyword evidence="4" id="KW-1185">Reference proteome</keyword>
<keyword evidence="1" id="KW-0472">Membrane</keyword>
<reference evidence="3 4" key="1">
    <citation type="submission" date="2019-02" db="EMBL/GenBank/DDBJ databases">
        <title>Deep-cultivation of Planctomycetes and their phenomic and genomic characterization uncovers novel biology.</title>
        <authorList>
            <person name="Wiegand S."/>
            <person name="Jogler M."/>
            <person name="Boedeker C."/>
            <person name="Pinto D."/>
            <person name="Vollmers J."/>
            <person name="Rivas-Marin E."/>
            <person name="Kohn T."/>
            <person name="Peeters S.H."/>
            <person name="Heuer A."/>
            <person name="Rast P."/>
            <person name="Oberbeckmann S."/>
            <person name="Bunk B."/>
            <person name="Jeske O."/>
            <person name="Meyerdierks A."/>
            <person name="Storesund J.E."/>
            <person name="Kallscheuer N."/>
            <person name="Luecker S."/>
            <person name="Lage O.M."/>
            <person name="Pohl T."/>
            <person name="Merkel B.J."/>
            <person name="Hornburger P."/>
            <person name="Mueller R.-W."/>
            <person name="Bruemmer F."/>
            <person name="Labrenz M."/>
            <person name="Spormann A.M."/>
            <person name="Op den Camp H."/>
            <person name="Overmann J."/>
            <person name="Amann R."/>
            <person name="Jetten M.S.M."/>
            <person name="Mascher T."/>
            <person name="Medema M.H."/>
            <person name="Devos D.P."/>
            <person name="Kaster A.-K."/>
            <person name="Ovreas L."/>
            <person name="Rohde M."/>
            <person name="Galperin M.Y."/>
            <person name="Jogler C."/>
        </authorList>
    </citation>
    <scope>NUCLEOTIDE SEQUENCE [LARGE SCALE GENOMIC DNA]</scope>
    <source>
        <strain evidence="3 4">I41</strain>
    </source>
</reference>
<name>A0A517TYM1_9BACT</name>
<dbReference type="AlphaFoldDB" id="A0A517TYM1"/>
<dbReference type="InterPro" id="IPR056087">
    <property type="entry name" value="DUF7670"/>
</dbReference>
<organism evidence="3 4">
    <name type="scientific">Lacipirellula limnantheis</name>
    <dbReference type="NCBI Taxonomy" id="2528024"/>
    <lineage>
        <taxon>Bacteria</taxon>
        <taxon>Pseudomonadati</taxon>
        <taxon>Planctomycetota</taxon>
        <taxon>Planctomycetia</taxon>
        <taxon>Pirellulales</taxon>
        <taxon>Lacipirellulaceae</taxon>
        <taxon>Lacipirellula</taxon>
    </lineage>
</organism>
<accession>A0A517TYM1</accession>
<evidence type="ECO:0000313" key="3">
    <source>
        <dbReference type="EMBL" id="QDT73483.1"/>
    </source>
</evidence>
<dbReference type="KEGG" id="llh:I41_26720"/>
<dbReference type="Pfam" id="PF24709">
    <property type="entry name" value="DUF7670"/>
    <property type="match status" value="1"/>
</dbReference>
<protein>
    <recommendedName>
        <fullName evidence="2">DUF7670 domain-containing protein</fullName>
    </recommendedName>
</protein>